<evidence type="ECO:0000256" key="1">
    <source>
        <dbReference type="SAM" id="SignalP"/>
    </source>
</evidence>
<feature type="signal peptide" evidence="1">
    <location>
        <begin position="1"/>
        <end position="21"/>
    </location>
</feature>
<protein>
    <recommendedName>
        <fullName evidence="4">Lipoprotein</fullName>
    </recommendedName>
</protein>
<evidence type="ECO:0000313" key="3">
    <source>
        <dbReference type="Proteomes" id="UP000070299"/>
    </source>
</evidence>
<name>A0A135ZZM8_9ALTE</name>
<dbReference type="AlphaFoldDB" id="A0A135ZZM8"/>
<keyword evidence="3" id="KW-1185">Reference proteome</keyword>
<sequence length="166" mass="18648">MALHNLRVVIFVLIAATQLIACSESPLLAAKPDLPAPWWEDVPPIIIDGDQFYGAPCTVTRVSKDTTGAQSAVVIFTAPSQLMTTCAQRELKRNYLEYDGEFIILHVDRQTFGAGAWTGERFRSADFTHWQQYIGVTWVNSEEYEAWRNVGSESTKADSIKKVEHQ</sequence>
<organism evidence="2 3">
    <name type="scientific">Paraglaciecola hydrolytica</name>
    <dbReference type="NCBI Taxonomy" id="1799789"/>
    <lineage>
        <taxon>Bacteria</taxon>
        <taxon>Pseudomonadati</taxon>
        <taxon>Pseudomonadota</taxon>
        <taxon>Gammaproteobacteria</taxon>
        <taxon>Alteromonadales</taxon>
        <taxon>Alteromonadaceae</taxon>
        <taxon>Paraglaciecola</taxon>
    </lineage>
</organism>
<feature type="chain" id="PRO_5007469455" description="Lipoprotein" evidence="1">
    <location>
        <begin position="22"/>
        <end position="166"/>
    </location>
</feature>
<reference evidence="3" key="1">
    <citation type="submission" date="2016-02" db="EMBL/GenBank/DDBJ databases">
        <authorList>
            <person name="Schultz-Johansen M."/>
            <person name="Glaring M.A."/>
            <person name="Bech P.K."/>
            <person name="Stougaard P."/>
        </authorList>
    </citation>
    <scope>NUCLEOTIDE SEQUENCE [LARGE SCALE GENOMIC DNA]</scope>
    <source>
        <strain evidence="3">S66</strain>
    </source>
</reference>
<evidence type="ECO:0008006" key="4">
    <source>
        <dbReference type="Google" id="ProtNLM"/>
    </source>
</evidence>
<keyword evidence="1" id="KW-0732">Signal</keyword>
<evidence type="ECO:0000313" key="2">
    <source>
        <dbReference type="EMBL" id="KXI28446.1"/>
    </source>
</evidence>
<comment type="caution">
    <text evidence="2">The sequence shown here is derived from an EMBL/GenBank/DDBJ whole genome shotgun (WGS) entry which is preliminary data.</text>
</comment>
<dbReference type="Proteomes" id="UP000070299">
    <property type="component" value="Unassembled WGS sequence"/>
</dbReference>
<proteinExistence type="predicted"/>
<dbReference type="RefSeq" id="WP_068377294.1">
    <property type="nucleotide sequence ID" value="NZ_LSNE01000006.1"/>
</dbReference>
<accession>A0A135ZZM8</accession>
<dbReference type="EMBL" id="LSNE01000006">
    <property type="protein sequence ID" value="KXI28446.1"/>
    <property type="molecule type" value="Genomic_DNA"/>
</dbReference>
<gene>
    <name evidence="2" type="ORF">AX660_15220</name>
</gene>